<dbReference type="EMBL" id="CM056796">
    <property type="protein sequence ID" value="KAJ8714195.1"/>
    <property type="molecule type" value="Genomic_DNA"/>
</dbReference>
<comment type="caution">
    <text evidence="1">The sequence shown here is derived from an EMBL/GenBank/DDBJ whole genome shotgun (WGS) entry which is preliminary data.</text>
</comment>
<name>A0ACC2QDX9_9NEOP</name>
<proteinExistence type="predicted"/>
<gene>
    <name evidence="1" type="ORF">PYW08_007815</name>
</gene>
<organism evidence="1 2">
    <name type="scientific">Mythimna loreyi</name>
    <dbReference type="NCBI Taxonomy" id="667449"/>
    <lineage>
        <taxon>Eukaryota</taxon>
        <taxon>Metazoa</taxon>
        <taxon>Ecdysozoa</taxon>
        <taxon>Arthropoda</taxon>
        <taxon>Hexapoda</taxon>
        <taxon>Insecta</taxon>
        <taxon>Pterygota</taxon>
        <taxon>Neoptera</taxon>
        <taxon>Endopterygota</taxon>
        <taxon>Lepidoptera</taxon>
        <taxon>Glossata</taxon>
        <taxon>Ditrysia</taxon>
        <taxon>Noctuoidea</taxon>
        <taxon>Noctuidae</taxon>
        <taxon>Noctuinae</taxon>
        <taxon>Hadenini</taxon>
        <taxon>Mythimna</taxon>
    </lineage>
</organism>
<evidence type="ECO:0000313" key="2">
    <source>
        <dbReference type="Proteomes" id="UP001231649"/>
    </source>
</evidence>
<sequence length="125" mass="14276">MKVNLMYMQQALSSSSSSRHVTVLVMSILLAARIVKFMALIIITCWKCEQFYISVEETKSACIQRIMDKNCSESVRHLCKRVLHVNRTFRKMTACGLFTIDSSLPIPLTGLLIDQIIIMLQFAFL</sequence>
<dbReference type="Proteomes" id="UP001231649">
    <property type="component" value="Chromosome 20"/>
</dbReference>
<accession>A0ACC2QDX9</accession>
<evidence type="ECO:0000313" key="1">
    <source>
        <dbReference type="EMBL" id="KAJ8714195.1"/>
    </source>
</evidence>
<reference evidence="1" key="1">
    <citation type="submission" date="2023-03" db="EMBL/GenBank/DDBJ databases">
        <title>Chromosome-level genomes of two armyworms, Mythimna separata and Mythimna loreyi, provide insights into the biosynthesis and reception of sex pheromones.</title>
        <authorList>
            <person name="Zhao H."/>
        </authorList>
    </citation>
    <scope>NUCLEOTIDE SEQUENCE</scope>
    <source>
        <strain evidence="1">BeijingLab</strain>
    </source>
</reference>
<protein>
    <submittedName>
        <fullName evidence="1">Uncharacterized protein</fullName>
    </submittedName>
</protein>
<keyword evidence="2" id="KW-1185">Reference proteome</keyword>